<dbReference type="EnsemblProtists" id="EOD23977">
    <property type="protein sequence ID" value="EOD23977"/>
    <property type="gene ID" value="EMIHUDRAFT_206986"/>
</dbReference>
<reference evidence="8" key="1">
    <citation type="journal article" date="2013" name="Nature">
        <title>Pan genome of the phytoplankton Emiliania underpins its global distribution.</title>
        <authorList>
            <person name="Read B.A."/>
            <person name="Kegel J."/>
            <person name="Klute M.J."/>
            <person name="Kuo A."/>
            <person name="Lefebvre S.C."/>
            <person name="Maumus F."/>
            <person name="Mayer C."/>
            <person name="Miller J."/>
            <person name="Monier A."/>
            <person name="Salamov A."/>
            <person name="Young J."/>
            <person name="Aguilar M."/>
            <person name="Claverie J.M."/>
            <person name="Frickenhaus S."/>
            <person name="Gonzalez K."/>
            <person name="Herman E.K."/>
            <person name="Lin Y.C."/>
            <person name="Napier J."/>
            <person name="Ogata H."/>
            <person name="Sarno A.F."/>
            <person name="Shmutz J."/>
            <person name="Schroeder D."/>
            <person name="de Vargas C."/>
            <person name="Verret F."/>
            <person name="von Dassow P."/>
            <person name="Valentin K."/>
            <person name="Van de Peer Y."/>
            <person name="Wheeler G."/>
            <person name="Dacks J.B."/>
            <person name="Delwiche C.F."/>
            <person name="Dyhrman S.T."/>
            <person name="Glockner G."/>
            <person name="John U."/>
            <person name="Richards T."/>
            <person name="Worden A.Z."/>
            <person name="Zhang X."/>
            <person name="Grigoriev I.V."/>
            <person name="Allen A.E."/>
            <person name="Bidle K."/>
            <person name="Borodovsky M."/>
            <person name="Bowler C."/>
            <person name="Brownlee C."/>
            <person name="Cock J.M."/>
            <person name="Elias M."/>
            <person name="Gladyshev V.N."/>
            <person name="Groth M."/>
            <person name="Guda C."/>
            <person name="Hadaegh A."/>
            <person name="Iglesias-Rodriguez M.D."/>
            <person name="Jenkins J."/>
            <person name="Jones B.M."/>
            <person name="Lawson T."/>
            <person name="Leese F."/>
            <person name="Lindquist E."/>
            <person name="Lobanov A."/>
            <person name="Lomsadze A."/>
            <person name="Malik S.B."/>
            <person name="Marsh M.E."/>
            <person name="Mackinder L."/>
            <person name="Mock T."/>
            <person name="Mueller-Roeber B."/>
            <person name="Pagarete A."/>
            <person name="Parker M."/>
            <person name="Probert I."/>
            <person name="Quesneville H."/>
            <person name="Raines C."/>
            <person name="Rensing S.A."/>
            <person name="Riano-Pachon D.M."/>
            <person name="Richier S."/>
            <person name="Rokitta S."/>
            <person name="Shiraiwa Y."/>
            <person name="Soanes D.M."/>
            <person name="van der Giezen M."/>
            <person name="Wahlund T.M."/>
            <person name="Williams B."/>
            <person name="Wilson W."/>
            <person name="Wolfe G."/>
            <person name="Wurch L.L."/>
        </authorList>
    </citation>
    <scope>NUCLEOTIDE SEQUENCE</scope>
</reference>
<comment type="subcellular location">
    <subcellularLocation>
        <location evidence="1">Membrane</location>
        <topology evidence="1">Multi-pass membrane protein</topology>
    </subcellularLocation>
</comment>
<dbReference type="KEGG" id="ehx:EMIHUDRAFT_246298"/>
<organism evidence="7 8">
    <name type="scientific">Emiliania huxleyi (strain CCMP1516)</name>
    <dbReference type="NCBI Taxonomy" id="280463"/>
    <lineage>
        <taxon>Eukaryota</taxon>
        <taxon>Haptista</taxon>
        <taxon>Haptophyta</taxon>
        <taxon>Prymnesiophyceae</taxon>
        <taxon>Isochrysidales</taxon>
        <taxon>Noelaerhabdaceae</taxon>
        <taxon>Emiliania</taxon>
    </lineage>
</organism>
<feature type="transmembrane region" description="Helical" evidence="6">
    <location>
        <begin position="164"/>
        <end position="184"/>
    </location>
</feature>
<dbReference type="Proteomes" id="UP000013827">
    <property type="component" value="Unassembled WGS sequence"/>
</dbReference>
<evidence type="ECO:0000256" key="4">
    <source>
        <dbReference type="ARBA" id="ARBA00023136"/>
    </source>
</evidence>
<feature type="transmembrane region" description="Helical" evidence="6">
    <location>
        <begin position="226"/>
        <end position="247"/>
    </location>
</feature>
<dbReference type="PANTHER" id="PTHR23051">
    <property type="entry name" value="SOLUTE CARRIER FAMILY 35, MEMBER F5"/>
    <property type="match status" value="1"/>
</dbReference>
<evidence type="ECO:0000256" key="6">
    <source>
        <dbReference type="SAM" id="Phobius"/>
    </source>
</evidence>
<dbReference type="eggNOG" id="KOG2765">
    <property type="taxonomic scope" value="Eukaryota"/>
</dbReference>
<feature type="transmembrane region" description="Helical" evidence="6">
    <location>
        <begin position="105"/>
        <end position="127"/>
    </location>
</feature>
<evidence type="ECO:0000313" key="8">
    <source>
        <dbReference type="Proteomes" id="UP000013827"/>
    </source>
</evidence>
<feature type="transmembrane region" description="Helical" evidence="6">
    <location>
        <begin position="259"/>
        <end position="280"/>
    </location>
</feature>
<reference evidence="7" key="2">
    <citation type="submission" date="2024-10" db="UniProtKB">
        <authorList>
            <consortium name="EnsemblProtists"/>
        </authorList>
    </citation>
    <scope>IDENTIFICATION</scope>
</reference>
<protein>
    <recommendedName>
        <fullName evidence="9">EamA domain-containing protein</fullName>
    </recommendedName>
</protein>
<dbReference type="SUPFAM" id="SSF103481">
    <property type="entry name" value="Multidrug resistance efflux transporter EmrE"/>
    <property type="match status" value="1"/>
</dbReference>
<proteinExistence type="predicted"/>
<feature type="transmembrane region" description="Helical" evidence="6">
    <location>
        <begin position="6"/>
        <end position="28"/>
    </location>
</feature>
<dbReference type="HOGENOM" id="CLU_026578_2_2_1"/>
<dbReference type="GeneID" id="17269523"/>
<sequence>MPGSSAWTLGVVLVIAVALIWSASTVLVQAIFSTLEFERPVFLTYVANSCFVILLPIKALRSAVYDPPATGLLDQTAALTPAEELDEATGPTERGAAERASRRSAWLAAVRGALALCPVWFAANVTYNVSLAHTTVTTSTVLASSSAAFTLLLSIALLGEHGGLHATTGGALLCLCSALLYACYTVLLRALAPTDLLLFFGLVGAFNALALAPLVAVLHVTGAEDLSRLGLAGGGGILGCLLLKGLADNVLSDTLWAKAVLLTSPAVATVGLSLTVPIAIASELVLPRGWLVDPSPPTPLRLAGALLVVAGFVGISLAPDPPPSRTHEAEPSHCAAGNAATPLETDTAPPSPERSRT</sequence>
<dbReference type="PANTHER" id="PTHR23051:SF0">
    <property type="entry name" value="SOLUTE CARRIER FAMILY 35 MEMBER F5"/>
    <property type="match status" value="1"/>
</dbReference>
<evidence type="ECO:0000256" key="2">
    <source>
        <dbReference type="ARBA" id="ARBA00022692"/>
    </source>
</evidence>
<keyword evidence="3 6" id="KW-1133">Transmembrane helix</keyword>
<evidence type="ECO:0000313" key="7">
    <source>
        <dbReference type="EnsemblProtists" id="EOD14281"/>
    </source>
</evidence>
<feature type="transmembrane region" description="Helical" evidence="6">
    <location>
        <begin position="40"/>
        <end position="57"/>
    </location>
</feature>
<evidence type="ECO:0008006" key="9">
    <source>
        <dbReference type="Google" id="ProtNLM"/>
    </source>
</evidence>
<dbReference type="KEGG" id="ehx:EMIHUDRAFT_206986"/>
<feature type="transmembrane region" description="Helical" evidence="6">
    <location>
        <begin position="139"/>
        <end position="158"/>
    </location>
</feature>
<name>A0A0D3ISP6_EMIH1</name>
<dbReference type="RefSeq" id="XP_005776406.1">
    <property type="nucleotide sequence ID" value="XM_005776349.1"/>
</dbReference>
<keyword evidence="2 6" id="KW-0812">Transmembrane</keyword>
<feature type="region of interest" description="Disordered" evidence="5">
    <location>
        <begin position="320"/>
        <end position="357"/>
    </location>
</feature>
<dbReference type="InterPro" id="IPR037185">
    <property type="entry name" value="EmrE-like"/>
</dbReference>
<dbReference type="RefSeq" id="XP_005766710.1">
    <property type="nucleotide sequence ID" value="XM_005766653.1"/>
</dbReference>
<feature type="transmembrane region" description="Helical" evidence="6">
    <location>
        <begin position="300"/>
        <end position="318"/>
    </location>
</feature>
<dbReference type="AlphaFoldDB" id="A0A0D3ISP6"/>
<dbReference type="GO" id="GO:0016020">
    <property type="term" value="C:membrane"/>
    <property type="evidence" value="ECO:0007669"/>
    <property type="project" value="UniProtKB-SubCell"/>
</dbReference>
<keyword evidence="4 6" id="KW-0472">Membrane</keyword>
<evidence type="ECO:0000256" key="5">
    <source>
        <dbReference type="SAM" id="MobiDB-lite"/>
    </source>
</evidence>
<feature type="transmembrane region" description="Helical" evidence="6">
    <location>
        <begin position="196"/>
        <end position="220"/>
    </location>
</feature>
<evidence type="ECO:0000256" key="3">
    <source>
        <dbReference type="ARBA" id="ARBA00022989"/>
    </source>
</evidence>
<evidence type="ECO:0000256" key="1">
    <source>
        <dbReference type="ARBA" id="ARBA00004141"/>
    </source>
</evidence>
<accession>A0A0D3ISP6</accession>
<dbReference type="EnsemblProtists" id="EOD14281">
    <property type="protein sequence ID" value="EOD14281"/>
    <property type="gene ID" value="EMIHUDRAFT_246298"/>
</dbReference>
<dbReference type="OMA" id="MYGVYTI"/>
<keyword evidence="8" id="KW-1185">Reference proteome</keyword>
<dbReference type="GeneID" id="17260438"/>
<dbReference type="PaxDb" id="2903-EOD14281"/>